<evidence type="ECO:0000256" key="16">
    <source>
        <dbReference type="ARBA" id="ARBA00029570"/>
    </source>
</evidence>
<proteinExistence type="inferred from homology"/>
<comment type="catalytic activity">
    <reaction evidence="1">
        <text>adenosylcob(III)inamide + ATP = adenosylcob(III)inamide phosphate + ADP + H(+)</text>
        <dbReference type="Rhea" id="RHEA:15769"/>
        <dbReference type="ChEBI" id="CHEBI:2480"/>
        <dbReference type="ChEBI" id="CHEBI:15378"/>
        <dbReference type="ChEBI" id="CHEBI:30616"/>
        <dbReference type="ChEBI" id="CHEBI:58502"/>
        <dbReference type="ChEBI" id="CHEBI:456216"/>
        <dbReference type="EC" id="2.7.1.156"/>
    </reaction>
</comment>
<evidence type="ECO:0000256" key="17">
    <source>
        <dbReference type="ARBA" id="ARBA00030571"/>
    </source>
</evidence>
<evidence type="ECO:0000256" key="7">
    <source>
        <dbReference type="ARBA" id="ARBA00007490"/>
    </source>
</evidence>
<dbReference type="AlphaFoldDB" id="T2G7C1"/>
<dbReference type="GO" id="GO:0008820">
    <property type="term" value="F:cobinamide phosphate guanylyltransferase activity"/>
    <property type="evidence" value="ECO:0007669"/>
    <property type="project" value="UniProtKB-EC"/>
</dbReference>
<dbReference type="Gene3D" id="3.40.50.300">
    <property type="entry name" value="P-loop containing nucleotide triphosphate hydrolases"/>
    <property type="match status" value="1"/>
</dbReference>
<evidence type="ECO:0000256" key="2">
    <source>
        <dbReference type="ARBA" id="ARBA00000711"/>
    </source>
</evidence>
<evidence type="ECO:0000256" key="10">
    <source>
        <dbReference type="ARBA" id="ARBA00022573"/>
    </source>
</evidence>
<reference evidence="18 19" key="1">
    <citation type="journal article" date="2013" name="J. Bacteriol.">
        <title>Roles of HynAB and Ech, the only two hydrogenases found in the model sulfate reducer Desulfovibrio gigas.</title>
        <authorList>
            <person name="Morais-Silva F.O."/>
            <person name="Santos C.I."/>
            <person name="Rodrigues R."/>
            <person name="Pereira I.A."/>
            <person name="Rodrigues-Pousada C."/>
        </authorList>
    </citation>
    <scope>NUCLEOTIDE SEQUENCE [LARGE SCALE GENOMIC DNA]</scope>
    <source>
        <strain evidence="19">ATCC 19364 / DSM 1382 / NCIMB 9332 / VKM B-1759</strain>
    </source>
</reference>
<sequence length="184" mass="19934">MHRLVLGGEKSGKSAWAMARFLDDSGPHRLLVTGKARDLAFRQQIERHRQERAPSLFVEEVAAAPQALPLALERAAEAGMAAVLVDSVDFWLFAAAQSQDTPDPDRIADRIATAILRLADTLDTLQDYLAVTLVSCETGLGPIAADAVTRRFVRSLGACNQALARCCEEVVLVAAGLPLFLKQR</sequence>
<dbReference type="Pfam" id="PF02283">
    <property type="entry name" value="CobU"/>
    <property type="match status" value="1"/>
</dbReference>
<dbReference type="GO" id="GO:0009236">
    <property type="term" value="P:cobalamin biosynthetic process"/>
    <property type="evidence" value="ECO:0007669"/>
    <property type="project" value="UniProtKB-UniPathway"/>
</dbReference>
<comment type="catalytic activity">
    <reaction evidence="2">
        <text>adenosylcob(III)inamide phosphate + GTP + H(+) = adenosylcob(III)inamide-GDP + diphosphate</text>
        <dbReference type="Rhea" id="RHEA:22712"/>
        <dbReference type="ChEBI" id="CHEBI:15378"/>
        <dbReference type="ChEBI" id="CHEBI:33019"/>
        <dbReference type="ChEBI" id="CHEBI:37565"/>
        <dbReference type="ChEBI" id="CHEBI:58502"/>
        <dbReference type="ChEBI" id="CHEBI:60487"/>
        <dbReference type="EC" id="2.7.7.62"/>
    </reaction>
</comment>
<protein>
    <recommendedName>
        <fullName evidence="16">Adenosylcobinamide kinase</fullName>
        <ecNumber evidence="8">2.7.1.156</ecNumber>
        <ecNumber evidence="9">2.7.7.62</ecNumber>
    </recommendedName>
    <alternativeName>
        <fullName evidence="17">Adenosylcobinamide-phosphate guanylyltransferase</fullName>
    </alternativeName>
</protein>
<evidence type="ECO:0000313" key="18">
    <source>
        <dbReference type="EMBL" id="AGW12495.1"/>
    </source>
</evidence>
<accession>T2G7C1</accession>
<dbReference type="STRING" id="1121448.DGI_0587"/>
<keyword evidence="13" id="KW-0418">Kinase</keyword>
<dbReference type="PATRIC" id="fig|1121448.10.peg.586"/>
<evidence type="ECO:0000256" key="9">
    <source>
        <dbReference type="ARBA" id="ARBA00012523"/>
    </source>
</evidence>
<dbReference type="OrthoDB" id="9788370at2"/>
<keyword evidence="10" id="KW-0169">Cobalamin biosynthesis</keyword>
<evidence type="ECO:0000256" key="14">
    <source>
        <dbReference type="ARBA" id="ARBA00022840"/>
    </source>
</evidence>
<organism evidence="18 19">
    <name type="scientific">Megalodesulfovibrio gigas (strain ATCC 19364 / DSM 1382 / NCIMB 9332 / VKM B-1759)</name>
    <name type="common">Desulfovibrio gigas</name>
    <dbReference type="NCBI Taxonomy" id="1121448"/>
    <lineage>
        <taxon>Bacteria</taxon>
        <taxon>Pseudomonadati</taxon>
        <taxon>Thermodesulfobacteriota</taxon>
        <taxon>Desulfovibrionia</taxon>
        <taxon>Desulfovibrionales</taxon>
        <taxon>Desulfovibrionaceae</taxon>
        <taxon>Megalodesulfovibrio</taxon>
    </lineage>
</organism>
<dbReference type="UniPathway" id="UPA00148">
    <property type="reaction ID" value="UER00236"/>
</dbReference>
<evidence type="ECO:0000256" key="4">
    <source>
        <dbReference type="ARBA" id="ARBA00003889"/>
    </source>
</evidence>
<dbReference type="GO" id="GO:0005525">
    <property type="term" value="F:GTP binding"/>
    <property type="evidence" value="ECO:0007669"/>
    <property type="project" value="UniProtKB-KW"/>
</dbReference>
<dbReference type="PANTHER" id="PTHR34848">
    <property type="match status" value="1"/>
</dbReference>
<dbReference type="HOGENOM" id="CLU_094161_0_1_7"/>
<evidence type="ECO:0000256" key="12">
    <source>
        <dbReference type="ARBA" id="ARBA00022741"/>
    </source>
</evidence>
<evidence type="ECO:0000256" key="15">
    <source>
        <dbReference type="ARBA" id="ARBA00023134"/>
    </source>
</evidence>
<evidence type="ECO:0000256" key="11">
    <source>
        <dbReference type="ARBA" id="ARBA00022679"/>
    </source>
</evidence>
<dbReference type="PANTHER" id="PTHR34848:SF1">
    <property type="entry name" value="BIFUNCTIONAL ADENOSYLCOBALAMIN BIOSYNTHESIS PROTEIN COBU"/>
    <property type="match status" value="1"/>
</dbReference>
<comment type="pathway">
    <text evidence="5">Cofactor biosynthesis; adenosylcobalamin biosynthesis; adenosylcobalamin from cob(II)yrinate a,c-diamide: step 6/7.</text>
</comment>
<dbReference type="InterPro" id="IPR003203">
    <property type="entry name" value="CobU/CobP"/>
</dbReference>
<dbReference type="GO" id="GO:0005524">
    <property type="term" value="F:ATP binding"/>
    <property type="evidence" value="ECO:0007669"/>
    <property type="project" value="UniProtKB-KW"/>
</dbReference>
<evidence type="ECO:0000256" key="8">
    <source>
        <dbReference type="ARBA" id="ARBA00012016"/>
    </source>
</evidence>
<keyword evidence="12" id="KW-0547">Nucleotide-binding</keyword>
<dbReference type="KEGG" id="dgg:DGI_0587"/>
<dbReference type="EC" id="2.7.7.62" evidence="9"/>
<dbReference type="Proteomes" id="UP000016587">
    <property type="component" value="Chromosome"/>
</dbReference>
<dbReference type="InterPro" id="IPR027417">
    <property type="entry name" value="P-loop_NTPase"/>
</dbReference>
<evidence type="ECO:0000256" key="1">
    <source>
        <dbReference type="ARBA" id="ARBA00000312"/>
    </source>
</evidence>
<dbReference type="EMBL" id="CP006585">
    <property type="protein sequence ID" value="AGW12495.1"/>
    <property type="molecule type" value="Genomic_DNA"/>
</dbReference>
<evidence type="ECO:0000256" key="13">
    <source>
        <dbReference type="ARBA" id="ARBA00022777"/>
    </source>
</evidence>
<comment type="similarity">
    <text evidence="7">Belongs to the CobU/CobP family.</text>
</comment>
<keyword evidence="11" id="KW-0808">Transferase</keyword>
<dbReference type="eggNOG" id="COG2087">
    <property type="taxonomic scope" value="Bacteria"/>
</dbReference>
<evidence type="ECO:0000256" key="3">
    <source>
        <dbReference type="ARBA" id="ARBA00001522"/>
    </source>
</evidence>
<keyword evidence="15" id="KW-0342">GTP-binding</keyword>
<reference evidence="19" key="2">
    <citation type="submission" date="2013-07" db="EMBL/GenBank/DDBJ databases">
        <authorList>
            <person name="Morais-Silva F.O."/>
            <person name="Rezende A.M."/>
            <person name="Pimentel C."/>
            <person name="Resende D.M."/>
            <person name="Santos C.I."/>
            <person name="Clemente C."/>
            <person name="de Oliveira L.M."/>
            <person name="da Silva S.M."/>
            <person name="Costa D.A."/>
            <person name="Varela-Raposo A."/>
            <person name="Horacio E.C.A."/>
            <person name="Matos M."/>
            <person name="Flores O."/>
            <person name="Ruiz J.C."/>
            <person name="Rodrigues-Pousada C."/>
        </authorList>
    </citation>
    <scope>NUCLEOTIDE SEQUENCE [LARGE SCALE GENOMIC DNA]</scope>
    <source>
        <strain evidence="19">ATCC 19364 / DSM 1382 / NCIMB 9332 / VKM B-1759</strain>
    </source>
</reference>
<evidence type="ECO:0000313" key="19">
    <source>
        <dbReference type="Proteomes" id="UP000016587"/>
    </source>
</evidence>
<evidence type="ECO:0000256" key="5">
    <source>
        <dbReference type="ARBA" id="ARBA00004692"/>
    </source>
</evidence>
<name>T2G7C1_MEGG1</name>
<dbReference type="SUPFAM" id="SSF52540">
    <property type="entry name" value="P-loop containing nucleoside triphosphate hydrolases"/>
    <property type="match status" value="1"/>
</dbReference>
<dbReference type="EC" id="2.7.1.156" evidence="8"/>
<dbReference type="GO" id="GO:0043752">
    <property type="term" value="F:adenosylcobinamide kinase activity"/>
    <property type="evidence" value="ECO:0007669"/>
    <property type="project" value="UniProtKB-EC"/>
</dbReference>
<gene>
    <name evidence="18" type="ORF">DGI_0587</name>
</gene>
<keyword evidence="14" id="KW-0067">ATP-binding</keyword>
<comment type="function">
    <text evidence="4">Catalyzes ATP-dependent phosphorylation of adenosylcobinamide and addition of GMP to adenosylcobinamide phosphate.</text>
</comment>
<keyword evidence="19" id="KW-1185">Reference proteome</keyword>
<comment type="pathway">
    <text evidence="6">Cofactor biosynthesis; adenosylcobalamin biosynthesis; adenosylcobalamin from cob(II)yrinate a,c-diamide: step 5/7.</text>
</comment>
<evidence type="ECO:0000256" key="6">
    <source>
        <dbReference type="ARBA" id="ARBA00005159"/>
    </source>
</evidence>
<comment type="catalytic activity">
    <reaction evidence="3">
        <text>adenosylcob(III)inamide + GTP = adenosylcob(III)inamide phosphate + GDP + H(+)</text>
        <dbReference type="Rhea" id="RHEA:15765"/>
        <dbReference type="ChEBI" id="CHEBI:2480"/>
        <dbReference type="ChEBI" id="CHEBI:15378"/>
        <dbReference type="ChEBI" id="CHEBI:37565"/>
        <dbReference type="ChEBI" id="CHEBI:58189"/>
        <dbReference type="ChEBI" id="CHEBI:58502"/>
        <dbReference type="EC" id="2.7.1.156"/>
    </reaction>
</comment>